<reference evidence="1 2" key="1">
    <citation type="journal article" date="2019" name="Syst. Appl. Microbiol.">
        <title>Oenococcus sicerae sp. nov., isolated from French cider.</title>
        <authorList>
            <person name="Cousin F.J."/>
            <person name="Le Guellec R."/>
            <person name="Chagnot C."/>
            <person name="Goux D."/>
            <person name="Dalmasso M."/>
            <person name="Laplace J.M."/>
            <person name="Cretenet M."/>
        </authorList>
    </citation>
    <scope>NUCLEOTIDE SEQUENCE [LARGE SCALE GENOMIC DNA]</scope>
    <source>
        <strain evidence="1 2">UCMA 15228</strain>
    </source>
</reference>
<protein>
    <recommendedName>
        <fullName evidence="3">SIR2-like domain-containing protein</fullName>
    </recommendedName>
</protein>
<dbReference type="RefSeq" id="WP_128685327.1">
    <property type="nucleotide sequence ID" value="NZ_CP029684.2"/>
</dbReference>
<dbReference type="EMBL" id="CP029684">
    <property type="protein sequence ID" value="QAS69321.1"/>
    <property type="molecule type" value="Genomic_DNA"/>
</dbReference>
<gene>
    <name evidence="1" type="ORF">DLJ48_01665</name>
</gene>
<proteinExistence type="predicted"/>
<accession>A0ABX5QKT1</accession>
<evidence type="ECO:0000313" key="1">
    <source>
        <dbReference type="EMBL" id="QAS69321.1"/>
    </source>
</evidence>
<organism evidence="1 2">
    <name type="scientific">Oenococcus sicerae</name>
    <dbReference type="NCBI Taxonomy" id="2203724"/>
    <lineage>
        <taxon>Bacteria</taxon>
        <taxon>Bacillati</taxon>
        <taxon>Bacillota</taxon>
        <taxon>Bacilli</taxon>
        <taxon>Lactobacillales</taxon>
        <taxon>Lactobacillaceae</taxon>
        <taxon>Oenococcus</taxon>
    </lineage>
</organism>
<name>A0ABX5QKT1_9LACO</name>
<evidence type="ECO:0000313" key="2">
    <source>
        <dbReference type="Proteomes" id="UP000286907"/>
    </source>
</evidence>
<keyword evidence="2" id="KW-1185">Reference proteome</keyword>
<dbReference type="Proteomes" id="UP000286907">
    <property type="component" value="Chromosome"/>
</dbReference>
<sequence>MTNKKKIGLFFGAGAEMGYGLPSGGKFALDIFKMPKQEDKDYFSKMINKIDLQSQIATSNWLPADFKDKRLFVFGKGNFEDIISSSLENRRNAILSFFDNFDSNVSHMLANWDIGEQDVQQSFIKKTGLGFGEKLYSQVAVLNDKFAKHSSIFSSEYFSAFLKLIEMFPKETNRISIISTCFLEFLIGSLGEDLVSDLNQQLFKKTPPKIEIFDNLANPFSLNYSATGQNGLAIVLDENDEETVKTTDTTMTIFNKLAKDILSNLYAQNLDYQSLIDSHFRYLYKPSSEWAKFTRISIFLYSVRRYIISQLGDVEEIKTQSGFYQDTNDIAEKCDIKAVGTTNYNNLISDILKQRSTIYKLNGSVDDFYDPYKNTIVPASKKDDYEGILVPLMFTQSGTKPLTSISMLRRYVDLYDNLKDCDEIEVIGFGFNGDDGHINGLFRSLIEDKDKVVYIFQHSAGTTPKSQRDYTECYQRKLRLSSSKNLKIDFIDDNRFVNGEIWYKSILD</sequence>
<evidence type="ECO:0008006" key="3">
    <source>
        <dbReference type="Google" id="ProtNLM"/>
    </source>
</evidence>